<feature type="region of interest" description="Disordered" evidence="1">
    <location>
        <begin position="140"/>
        <end position="162"/>
    </location>
</feature>
<proteinExistence type="predicted"/>
<reference evidence="2 3" key="1">
    <citation type="submission" date="2023-10" db="EMBL/GenBank/DDBJ databases">
        <title>Roseovarius strain S88 nov., isolated from a marine algae.</title>
        <authorList>
            <person name="Lee M.W."/>
            <person name="Lee J.K."/>
            <person name="Kim J.M."/>
            <person name="Choi D.G."/>
            <person name="Baek J.H."/>
            <person name="Bayburt H."/>
            <person name="Jung J.J."/>
            <person name="Han D.M."/>
            <person name="Jeon C.O."/>
        </authorList>
    </citation>
    <scope>NUCLEOTIDE SEQUENCE [LARGE SCALE GENOMIC DNA]</scope>
    <source>
        <strain evidence="2 3">S88</strain>
    </source>
</reference>
<organism evidence="2 3">
    <name type="scientific">Roseovarius phycicola</name>
    <dbReference type="NCBI Taxonomy" id="3080976"/>
    <lineage>
        <taxon>Bacteria</taxon>
        <taxon>Pseudomonadati</taxon>
        <taxon>Pseudomonadota</taxon>
        <taxon>Alphaproteobacteria</taxon>
        <taxon>Rhodobacterales</taxon>
        <taxon>Roseobacteraceae</taxon>
        <taxon>Roseovarius</taxon>
    </lineage>
</organism>
<evidence type="ECO:0000313" key="3">
    <source>
        <dbReference type="Proteomes" id="UP001364156"/>
    </source>
</evidence>
<feature type="region of interest" description="Disordered" evidence="1">
    <location>
        <begin position="202"/>
        <end position="230"/>
    </location>
</feature>
<sequence length="230" mass="25067">MHSHAILRGGEMKLFVGMCAAAAVVGFGTQSFGQSGASYSLPAEFPPSSYTGRQYIDSRGCAYVRAGIDGQVTWIPRVTRDRKVICGQTPTFASAVKPAAATPVKTPEPVQITVPASKSVAAATPKRTKRVVRQVQPVKVSSGPTPHVNLRPGKPVTPQTSPTTIVAPRHVYEKQRQTNGLYVPKGYEPVWTDDRLNPRRQHQTLAGKAQTDALWTKTVPRRLQKDETDR</sequence>
<evidence type="ECO:0000256" key="1">
    <source>
        <dbReference type="SAM" id="MobiDB-lite"/>
    </source>
</evidence>
<dbReference type="EMBL" id="CP146069">
    <property type="protein sequence ID" value="WWR45947.1"/>
    <property type="molecule type" value="Genomic_DNA"/>
</dbReference>
<name>A0ABZ2HHX5_9RHOB</name>
<gene>
    <name evidence="2" type="ORF">RZ517_14355</name>
</gene>
<dbReference type="Proteomes" id="UP001364156">
    <property type="component" value="Chromosome"/>
</dbReference>
<dbReference type="RefSeq" id="WP_338548851.1">
    <property type="nucleotide sequence ID" value="NZ_CP146069.1"/>
</dbReference>
<protein>
    <submittedName>
        <fullName evidence="2">Uncharacterized protein</fullName>
    </submittedName>
</protein>
<accession>A0ABZ2HHX5</accession>
<evidence type="ECO:0000313" key="2">
    <source>
        <dbReference type="EMBL" id="WWR45947.1"/>
    </source>
</evidence>
<keyword evidence="3" id="KW-1185">Reference proteome</keyword>